<evidence type="ECO:0000313" key="3">
    <source>
        <dbReference type="Proteomes" id="UP000552097"/>
    </source>
</evidence>
<evidence type="ECO:0000313" key="2">
    <source>
        <dbReference type="EMBL" id="MBB5807164.1"/>
    </source>
</evidence>
<dbReference type="RefSeq" id="WP_184927216.1">
    <property type="nucleotide sequence ID" value="NZ_JACHMO010000001.1"/>
</dbReference>
<dbReference type="AlphaFoldDB" id="A0A7W9M4P5"/>
<protein>
    <submittedName>
        <fullName evidence="2">Uncharacterized protein</fullName>
    </submittedName>
</protein>
<sequence length="86" mass="8379">MISVAGSGRGAGGGVKGLGGIRTGFGIGIRMVAGSGCLTCTVGGSRSTSSSSTVGHDGSSGTQSSAVEYGQRHTLGKGLTRRRSPH</sequence>
<keyword evidence="3" id="KW-1185">Reference proteome</keyword>
<accession>A0A7W9M4P5</accession>
<feature type="compositionally biased region" description="Low complexity" evidence="1">
    <location>
        <begin position="43"/>
        <end position="62"/>
    </location>
</feature>
<organism evidence="2 3">
    <name type="scientific">Saccharothrix ecbatanensis</name>
    <dbReference type="NCBI Taxonomy" id="1105145"/>
    <lineage>
        <taxon>Bacteria</taxon>
        <taxon>Bacillati</taxon>
        <taxon>Actinomycetota</taxon>
        <taxon>Actinomycetes</taxon>
        <taxon>Pseudonocardiales</taxon>
        <taxon>Pseudonocardiaceae</taxon>
        <taxon>Saccharothrix</taxon>
    </lineage>
</organism>
<proteinExistence type="predicted"/>
<dbReference type="EMBL" id="JACHMO010000001">
    <property type="protein sequence ID" value="MBB5807164.1"/>
    <property type="molecule type" value="Genomic_DNA"/>
</dbReference>
<reference evidence="2 3" key="1">
    <citation type="submission" date="2020-08" db="EMBL/GenBank/DDBJ databases">
        <title>Sequencing the genomes of 1000 actinobacteria strains.</title>
        <authorList>
            <person name="Klenk H.-P."/>
        </authorList>
    </citation>
    <scope>NUCLEOTIDE SEQUENCE [LARGE SCALE GENOMIC DNA]</scope>
    <source>
        <strain evidence="2 3">DSM 45486</strain>
    </source>
</reference>
<name>A0A7W9M4P5_9PSEU</name>
<dbReference type="Proteomes" id="UP000552097">
    <property type="component" value="Unassembled WGS sequence"/>
</dbReference>
<feature type="region of interest" description="Disordered" evidence="1">
    <location>
        <begin position="43"/>
        <end position="86"/>
    </location>
</feature>
<comment type="caution">
    <text evidence="2">The sequence shown here is derived from an EMBL/GenBank/DDBJ whole genome shotgun (WGS) entry which is preliminary data.</text>
</comment>
<gene>
    <name evidence="2" type="ORF">F4560_006932</name>
</gene>
<evidence type="ECO:0000256" key="1">
    <source>
        <dbReference type="SAM" id="MobiDB-lite"/>
    </source>
</evidence>